<evidence type="ECO:0000256" key="4">
    <source>
        <dbReference type="ARBA" id="ARBA00005225"/>
    </source>
</evidence>
<evidence type="ECO:0000313" key="18">
    <source>
        <dbReference type="Proteomes" id="UP000199496"/>
    </source>
</evidence>
<feature type="binding site" evidence="16">
    <location>
        <begin position="103"/>
        <end position="106"/>
    </location>
    <ligand>
        <name>substrate</name>
    </ligand>
</feature>
<dbReference type="UniPathway" id="UPA00241">
    <property type="reaction ID" value="UER00352"/>
</dbReference>
<dbReference type="GO" id="GO:0005737">
    <property type="term" value="C:cytoplasm"/>
    <property type="evidence" value="ECO:0007669"/>
    <property type="project" value="UniProtKB-SubCell"/>
</dbReference>
<evidence type="ECO:0000256" key="15">
    <source>
        <dbReference type="ARBA" id="ARBA00040883"/>
    </source>
</evidence>
<dbReference type="AlphaFoldDB" id="A0A1H9CHV9"/>
<keyword evidence="9 16" id="KW-0547">Nucleotide-binding</keyword>
<comment type="subunit">
    <text evidence="5 16">Homodimer.</text>
</comment>
<dbReference type="SUPFAM" id="SSF53067">
    <property type="entry name" value="Actin-like ATPase domain"/>
    <property type="match status" value="2"/>
</dbReference>
<feature type="binding site" evidence="16">
    <location>
        <begin position="6"/>
        <end position="13"/>
    </location>
    <ligand>
        <name>ATP</name>
        <dbReference type="ChEBI" id="CHEBI:30616"/>
    </ligand>
</feature>
<evidence type="ECO:0000256" key="14">
    <source>
        <dbReference type="ARBA" id="ARBA00038036"/>
    </source>
</evidence>
<dbReference type="HAMAP" id="MF_01274">
    <property type="entry name" value="Pantothen_kinase_3"/>
    <property type="match status" value="1"/>
</dbReference>
<dbReference type="GO" id="GO:0005524">
    <property type="term" value="F:ATP binding"/>
    <property type="evidence" value="ECO:0007669"/>
    <property type="project" value="UniProtKB-UniRule"/>
</dbReference>
<comment type="similarity">
    <text evidence="14 16">Belongs to the type III pantothenate kinase family.</text>
</comment>
<evidence type="ECO:0000313" key="17">
    <source>
        <dbReference type="EMBL" id="SEQ00795.1"/>
    </source>
</evidence>
<comment type="function">
    <text evidence="16">Catalyzes the phosphorylation of pantothenate (Pan), the first step in CoA biosynthesis.</text>
</comment>
<dbReference type="OrthoDB" id="9781305at2"/>
<feature type="binding site" evidence="16">
    <location>
        <position position="179"/>
    </location>
    <ligand>
        <name>substrate</name>
    </ligand>
</feature>
<comment type="cofactor">
    <cofactor evidence="2">
        <name>K(+)</name>
        <dbReference type="ChEBI" id="CHEBI:29103"/>
    </cofactor>
</comment>
<comment type="subcellular location">
    <subcellularLocation>
        <location evidence="3 16">Cytoplasm</location>
    </subcellularLocation>
</comment>
<feature type="active site" description="Proton acceptor" evidence="16">
    <location>
        <position position="105"/>
    </location>
</feature>
<evidence type="ECO:0000256" key="8">
    <source>
        <dbReference type="ARBA" id="ARBA00022679"/>
    </source>
</evidence>
<dbReference type="STRING" id="867345.SAMN05421693_1141"/>
<keyword evidence="7 16" id="KW-0963">Cytoplasm</keyword>
<accession>A0A1H9CHV9</accession>
<evidence type="ECO:0000256" key="13">
    <source>
        <dbReference type="ARBA" id="ARBA00022993"/>
    </source>
</evidence>
<dbReference type="Gene3D" id="3.30.420.40">
    <property type="match status" value="2"/>
</dbReference>
<keyword evidence="10 16" id="KW-0418">Kinase</keyword>
<dbReference type="CDD" id="cd24015">
    <property type="entry name" value="ASKHA_NBD_PanK-III"/>
    <property type="match status" value="1"/>
</dbReference>
<comment type="catalytic activity">
    <reaction evidence="1 16">
        <text>(R)-pantothenate + ATP = (R)-4'-phosphopantothenate + ADP + H(+)</text>
        <dbReference type="Rhea" id="RHEA:16373"/>
        <dbReference type="ChEBI" id="CHEBI:10986"/>
        <dbReference type="ChEBI" id="CHEBI:15378"/>
        <dbReference type="ChEBI" id="CHEBI:29032"/>
        <dbReference type="ChEBI" id="CHEBI:30616"/>
        <dbReference type="ChEBI" id="CHEBI:456216"/>
        <dbReference type="EC" id="2.7.1.33"/>
    </reaction>
</comment>
<keyword evidence="16" id="KW-0479">Metal-binding</keyword>
<dbReference type="Proteomes" id="UP000199496">
    <property type="component" value="Unassembled WGS sequence"/>
</dbReference>
<dbReference type="InterPro" id="IPR004619">
    <property type="entry name" value="Type_III_PanK"/>
</dbReference>
<evidence type="ECO:0000256" key="1">
    <source>
        <dbReference type="ARBA" id="ARBA00001206"/>
    </source>
</evidence>
<dbReference type="GO" id="GO:0015937">
    <property type="term" value="P:coenzyme A biosynthetic process"/>
    <property type="evidence" value="ECO:0007669"/>
    <property type="project" value="UniProtKB-UniRule"/>
</dbReference>
<evidence type="ECO:0000256" key="9">
    <source>
        <dbReference type="ARBA" id="ARBA00022741"/>
    </source>
</evidence>
<evidence type="ECO:0000256" key="6">
    <source>
        <dbReference type="ARBA" id="ARBA00012102"/>
    </source>
</evidence>
<dbReference type="EC" id="2.7.1.33" evidence="6 16"/>
<keyword evidence="12 16" id="KW-0630">Potassium</keyword>
<gene>
    <name evidence="16" type="primary">coaX</name>
    <name evidence="17" type="ORF">SAMN05421693_1141</name>
</gene>
<keyword evidence="13 16" id="KW-0173">Coenzyme A biosynthesis</keyword>
<evidence type="ECO:0000256" key="2">
    <source>
        <dbReference type="ARBA" id="ARBA00001958"/>
    </source>
</evidence>
<dbReference type="GO" id="GO:0004594">
    <property type="term" value="F:pantothenate kinase activity"/>
    <property type="evidence" value="ECO:0007669"/>
    <property type="project" value="UniProtKB-UniRule"/>
</dbReference>
<protein>
    <recommendedName>
        <fullName evidence="15 16">Type III pantothenate kinase</fullName>
        <ecNumber evidence="6 16">2.7.1.33</ecNumber>
    </recommendedName>
    <alternativeName>
        <fullName evidence="16">PanK-III</fullName>
    </alternativeName>
    <alternativeName>
        <fullName evidence="16">Pantothenic acid kinase</fullName>
    </alternativeName>
</protein>
<dbReference type="PANTHER" id="PTHR34265">
    <property type="entry name" value="TYPE III PANTOTHENATE KINASE"/>
    <property type="match status" value="1"/>
</dbReference>
<proteinExistence type="inferred from homology"/>
<dbReference type="GO" id="GO:0046872">
    <property type="term" value="F:metal ion binding"/>
    <property type="evidence" value="ECO:0007669"/>
    <property type="project" value="UniProtKB-KW"/>
</dbReference>
<feature type="binding site" evidence="16">
    <location>
        <position position="128"/>
    </location>
    <ligand>
        <name>ATP</name>
        <dbReference type="ChEBI" id="CHEBI:30616"/>
    </ligand>
</feature>
<evidence type="ECO:0000256" key="7">
    <source>
        <dbReference type="ARBA" id="ARBA00022490"/>
    </source>
</evidence>
<dbReference type="PANTHER" id="PTHR34265:SF1">
    <property type="entry name" value="TYPE III PANTOTHENATE KINASE"/>
    <property type="match status" value="1"/>
</dbReference>
<dbReference type="RefSeq" id="WP_090206387.1">
    <property type="nucleotide sequence ID" value="NZ_FOFO01000014.1"/>
</dbReference>
<evidence type="ECO:0000256" key="5">
    <source>
        <dbReference type="ARBA" id="ARBA00011738"/>
    </source>
</evidence>
<organism evidence="17 18">
    <name type="scientific">Ectothiorhodospira magna</name>
    <dbReference type="NCBI Taxonomy" id="867345"/>
    <lineage>
        <taxon>Bacteria</taxon>
        <taxon>Pseudomonadati</taxon>
        <taxon>Pseudomonadota</taxon>
        <taxon>Gammaproteobacteria</taxon>
        <taxon>Chromatiales</taxon>
        <taxon>Ectothiorhodospiraceae</taxon>
        <taxon>Ectothiorhodospira</taxon>
    </lineage>
</organism>
<evidence type="ECO:0000256" key="3">
    <source>
        <dbReference type="ARBA" id="ARBA00004496"/>
    </source>
</evidence>
<reference evidence="17 18" key="1">
    <citation type="submission" date="2016-10" db="EMBL/GenBank/DDBJ databases">
        <authorList>
            <person name="de Groot N.N."/>
        </authorList>
    </citation>
    <scope>NUCLEOTIDE SEQUENCE [LARGE SCALE GENOMIC DNA]</scope>
    <source>
        <strain evidence="17 18">B7-7</strain>
    </source>
</reference>
<keyword evidence="11 16" id="KW-0067">ATP-binding</keyword>
<keyword evidence="18" id="KW-1185">Reference proteome</keyword>
<dbReference type="Pfam" id="PF03309">
    <property type="entry name" value="Pan_kinase"/>
    <property type="match status" value="1"/>
</dbReference>
<feature type="binding site" evidence="16">
    <location>
        <position position="125"/>
    </location>
    <ligand>
        <name>K(+)</name>
        <dbReference type="ChEBI" id="CHEBI:29103"/>
    </ligand>
</feature>
<feature type="binding site" evidence="16">
    <location>
        <position position="96"/>
    </location>
    <ligand>
        <name>substrate</name>
    </ligand>
</feature>
<evidence type="ECO:0000256" key="16">
    <source>
        <dbReference type="HAMAP-Rule" id="MF_01274"/>
    </source>
</evidence>
<sequence length="251" mass="27006">MKLLLDGGNSRIKWLWWDTQTWETPGILVHGGRTDPDLPDRLHAALEQRLPEAVWVVEVLGEDFRHTCHTLCQQRGWPAPRFLVPDPAPHGICSDYLEPARLGVDRYAAMVGARALGYDAAVIVDCGTAVTLDLLMPEGRHHGGLILPGLGLMRRSLGQAPGVAGAIGGRDDQVAALCTADAVASGTLQGLAAAITHLGQRLLAQATTSPVPPVKLLTGGDATCLYPLLDHHWVMEPHLVFRGLAHMADHH</sequence>
<keyword evidence="8 16" id="KW-0808">Transferase</keyword>
<dbReference type="NCBIfam" id="TIGR00671">
    <property type="entry name" value="baf"/>
    <property type="match status" value="1"/>
</dbReference>
<evidence type="ECO:0000256" key="12">
    <source>
        <dbReference type="ARBA" id="ARBA00022958"/>
    </source>
</evidence>
<dbReference type="InterPro" id="IPR043129">
    <property type="entry name" value="ATPase_NBD"/>
</dbReference>
<evidence type="ECO:0000256" key="10">
    <source>
        <dbReference type="ARBA" id="ARBA00022777"/>
    </source>
</evidence>
<name>A0A1H9CHV9_9GAMM</name>
<comment type="pathway">
    <text evidence="4 16">Cofactor biosynthesis; coenzyme A biosynthesis; CoA from (R)-pantothenate: step 1/5.</text>
</comment>
<comment type="cofactor">
    <cofactor evidence="16">
        <name>NH4(+)</name>
        <dbReference type="ChEBI" id="CHEBI:28938"/>
    </cofactor>
    <cofactor evidence="16">
        <name>K(+)</name>
        <dbReference type="ChEBI" id="CHEBI:29103"/>
    </cofactor>
    <text evidence="16">A monovalent cation. Ammonium or potassium.</text>
</comment>
<evidence type="ECO:0000256" key="11">
    <source>
        <dbReference type="ARBA" id="ARBA00022840"/>
    </source>
</evidence>
<dbReference type="EMBL" id="FOFO01000014">
    <property type="protein sequence ID" value="SEQ00795.1"/>
    <property type="molecule type" value="Genomic_DNA"/>
</dbReference>